<proteinExistence type="predicted"/>
<evidence type="ECO:0000313" key="2">
    <source>
        <dbReference type="Proteomes" id="UP000550707"/>
    </source>
</evidence>
<dbReference type="AlphaFoldDB" id="A0A7J8I0V2"/>
<dbReference type="Proteomes" id="UP000550707">
    <property type="component" value="Unassembled WGS sequence"/>
</dbReference>
<evidence type="ECO:0000313" key="1">
    <source>
        <dbReference type="EMBL" id="KAF6477891.1"/>
    </source>
</evidence>
<gene>
    <name evidence="1" type="ORF">HJG59_010793</name>
</gene>
<keyword evidence="2" id="KW-1185">Reference proteome</keyword>
<organism evidence="1 2">
    <name type="scientific">Molossus molossus</name>
    <name type="common">Pallas' mastiff bat</name>
    <name type="synonym">Vespertilio molossus</name>
    <dbReference type="NCBI Taxonomy" id="27622"/>
    <lineage>
        <taxon>Eukaryota</taxon>
        <taxon>Metazoa</taxon>
        <taxon>Chordata</taxon>
        <taxon>Craniata</taxon>
        <taxon>Vertebrata</taxon>
        <taxon>Euteleostomi</taxon>
        <taxon>Mammalia</taxon>
        <taxon>Eutheria</taxon>
        <taxon>Laurasiatheria</taxon>
        <taxon>Chiroptera</taxon>
        <taxon>Yangochiroptera</taxon>
        <taxon>Molossidae</taxon>
        <taxon>Molossus</taxon>
    </lineage>
</organism>
<accession>A0A7J8I0V2</accession>
<protein>
    <submittedName>
        <fullName evidence="1">Uncharacterized protein</fullName>
    </submittedName>
</protein>
<reference evidence="1 2" key="1">
    <citation type="journal article" date="2020" name="Nature">
        <title>Six reference-quality genomes reveal evolution of bat adaptations.</title>
        <authorList>
            <person name="Jebb D."/>
            <person name="Huang Z."/>
            <person name="Pippel M."/>
            <person name="Hughes G.M."/>
            <person name="Lavrichenko K."/>
            <person name="Devanna P."/>
            <person name="Winkler S."/>
            <person name="Jermiin L.S."/>
            <person name="Skirmuntt E.C."/>
            <person name="Katzourakis A."/>
            <person name="Burkitt-Gray L."/>
            <person name="Ray D.A."/>
            <person name="Sullivan K.A.M."/>
            <person name="Roscito J.G."/>
            <person name="Kirilenko B.M."/>
            <person name="Davalos L.M."/>
            <person name="Corthals A.P."/>
            <person name="Power M.L."/>
            <person name="Jones G."/>
            <person name="Ransome R.D."/>
            <person name="Dechmann D.K.N."/>
            <person name="Locatelli A.G."/>
            <person name="Puechmaille S.J."/>
            <person name="Fedrigo O."/>
            <person name="Jarvis E.D."/>
            <person name="Hiller M."/>
            <person name="Vernes S.C."/>
            <person name="Myers E.W."/>
            <person name="Teeling E.C."/>
        </authorList>
    </citation>
    <scope>NUCLEOTIDE SEQUENCE [LARGE SCALE GENOMIC DNA]</scope>
    <source>
        <strain evidence="1">MMolMol1</strain>
        <tissue evidence="1">Muscle</tissue>
    </source>
</reference>
<name>A0A7J8I0V2_MOLMO</name>
<comment type="caution">
    <text evidence="1">The sequence shown here is derived from an EMBL/GenBank/DDBJ whole genome shotgun (WGS) entry which is preliminary data.</text>
</comment>
<dbReference type="InParanoid" id="A0A7J8I0V2"/>
<sequence>MGFGIYSQDQDEDNEIRVASGPGVIRLQKVENSVETRDNQRFGPVSGLSFSVGKGASQLNTPLSPKTGELQRNINKTKRPEFAERHGTPGAPISVLAFSCGVLLAAAELACVTWNTWALELRLEAEELESQ</sequence>
<dbReference type="EMBL" id="JACASF010000005">
    <property type="protein sequence ID" value="KAF6477891.1"/>
    <property type="molecule type" value="Genomic_DNA"/>
</dbReference>